<dbReference type="CDD" id="cd01878">
    <property type="entry name" value="HflX"/>
    <property type="match status" value="1"/>
</dbReference>
<accession>A0AAJ6VWI8</accession>
<reference evidence="10" key="1">
    <citation type="submission" date="2025-08" db="UniProtKB">
        <authorList>
            <consortium name="RefSeq"/>
        </authorList>
    </citation>
    <scope>IDENTIFICATION</scope>
</reference>
<dbReference type="Proteomes" id="UP000694867">
    <property type="component" value="Unplaced"/>
</dbReference>
<dbReference type="Gene3D" id="3.40.50.300">
    <property type="entry name" value="P-loop containing nucleotide triphosphate hydrolases"/>
    <property type="match status" value="1"/>
</dbReference>
<keyword evidence="7" id="KW-0175">Coiled coil</keyword>
<dbReference type="InterPro" id="IPR030394">
    <property type="entry name" value="G_HFLX_dom"/>
</dbReference>
<feature type="binding site" evidence="6">
    <location>
        <position position="287"/>
    </location>
    <ligand>
        <name>Mg(2+)</name>
        <dbReference type="ChEBI" id="CHEBI:18420"/>
    </ligand>
</feature>
<keyword evidence="1 6" id="KW-0479">Metal-binding</keyword>
<evidence type="ECO:0000313" key="10">
    <source>
        <dbReference type="RefSeq" id="XP_003740856.1"/>
    </source>
</evidence>
<dbReference type="Gene3D" id="3.40.50.11060">
    <property type="entry name" value="GTPase HflX, N-terminal domain"/>
    <property type="match status" value="1"/>
</dbReference>
<dbReference type="InterPro" id="IPR016496">
    <property type="entry name" value="GTPase_HflX"/>
</dbReference>
<feature type="binding site" evidence="6">
    <location>
        <position position="266"/>
    </location>
    <ligand>
        <name>Mg(2+)</name>
        <dbReference type="ChEBI" id="CHEBI:18420"/>
    </ligand>
</feature>
<dbReference type="RefSeq" id="XP_003740856.1">
    <property type="nucleotide sequence ID" value="XM_003740808.1"/>
</dbReference>
<keyword evidence="9" id="KW-1185">Reference proteome</keyword>
<dbReference type="KEGG" id="goe:100904219"/>
<evidence type="ECO:0000256" key="4">
    <source>
        <dbReference type="ARBA" id="ARBA00023134"/>
    </source>
</evidence>
<dbReference type="Pfam" id="PF13167">
    <property type="entry name" value="GTP-bdg_N"/>
    <property type="match status" value="1"/>
</dbReference>
<dbReference type="Pfam" id="PF01926">
    <property type="entry name" value="MMR_HSR1"/>
    <property type="match status" value="1"/>
</dbReference>
<dbReference type="InterPro" id="IPR027417">
    <property type="entry name" value="P-loop_NTPase"/>
</dbReference>
<feature type="binding site" evidence="5">
    <location>
        <begin position="259"/>
        <end position="266"/>
    </location>
    <ligand>
        <name>GTP</name>
        <dbReference type="ChEBI" id="CHEBI:37565"/>
    </ligand>
</feature>
<keyword evidence="4 5" id="KW-0342">GTP-binding</keyword>
<dbReference type="PANTHER" id="PTHR10229">
    <property type="entry name" value="GTP-BINDING PROTEIN HFLX"/>
    <property type="match status" value="1"/>
</dbReference>
<evidence type="ECO:0000256" key="2">
    <source>
        <dbReference type="ARBA" id="ARBA00022741"/>
    </source>
</evidence>
<dbReference type="AlphaFoldDB" id="A0AAJ6VWI8"/>
<dbReference type="InterPro" id="IPR025121">
    <property type="entry name" value="GTPase_HflX_N"/>
</dbReference>
<proteinExistence type="predicted"/>
<dbReference type="GeneID" id="100904219"/>
<dbReference type="GO" id="GO:0005525">
    <property type="term" value="F:GTP binding"/>
    <property type="evidence" value="ECO:0007669"/>
    <property type="project" value="UniProtKB-KW"/>
</dbReference>
<keyword evidence="3 6" id="KW-0460">Magnesium</keyword>
<evidence type="ECO:0000256" key="6">
    <source>
        <dbReference type="PIRSR" id="PIRSR006809-2"/>
    </source>
</evidence>
<dbReference type="GO" id="GO:0046872">
    <property type="term" value="F:metal ion binding"/>
    <property type="evidence" value="ECO:0007669"/>
    <property type="project" value="UniProtKB-KW"/>
</dbReference>
<feature type="binding site" evidence="5">
    <location>
        <begin position="307"/>
        <end position="310"/>
    </location>
    <ligand>
        <name>GTP</name>
        <dbReference type="ChEBI" id="CHEBI:37565"/>
    </ligand>
</feature>
<evidence type="ECO:0000256" key="1">
    <source>
        <dbReference type="ARBA" id="ARBA00022723"/>
    </source>
</evidence>
<feature type="binding site" evidence="5">
    <location>
        <begin position="285"/>
        <end position="289"/>
    </location>
    <ligand>
        <name>GTP</name>
        <dbReference type="ChEBI" id="CHEBI:37565"/>
    </ligand>
</feature>
<organism evidence="9 10">
    <name type="scientific">Galendromus occidentalis</name>
    <name type="common">western predatory mite</name>
    <dbReference type="NCBI Taxonomy" id="34638"/>
    <lineage>
        <taxon>Eukaryota</taxon>
        <taxon>Metazoa</taxon>
        <taxon>Ecdysozoa</taxon>
        <taxon>Arthropoda</taxon>
        <taxon>Chelicerata</taxon>
        <taxon>Arachnida</taxon>
        <taxon>Acari</taxon>
        <taxon>Parasitiformes</taxon>
        <taxon>Mesostigmata</taxon>
        <taxon>Gamasina</taxon>
        <taxon>Phytoseioidea</taxon>
        <taxon>Phytoseiidae</taxon>
        <taxon>Typhlodrominae</taxon>
        <taxon>Galendromus</taxon>
    </lineage>
</organism>
<dbReference type="PANTHER" id="PTHR10229:SF0">
    <property type="entry name" value="GTP-BINDING PROTEIN 6-RELATED"/>
    <property type="match status" value="1"/>
</dbReference>
<evidence type="ECO:0000313" key="9">
    <source>
        <dbReference type="Proteomes" id="UP000694867"/>
    </source>
</evidence>
<feature type="coiled-coil region" evidence="7">
    <location>
        <begin position="219"/>
        <end position="249"/>
    </location>
</feature>
<dbReference type="InterPro" id="IPR006073">
    <property type="entry name" value="GTP-bd"/>
</dbReference>
<name>A0AAJ6VWI8_9ACAR</name>
<evidence type="ECO:0000256" key="3">
    <source>
        <dbReference type="ARBA" id="ARBA00022842"/>
    </source>
</evidence>
<evidence type="ECO:0000256" key="7">
    <source>
        <dbReference type="SAM" id="Coils"/>
    </source>
</evidence>
<protein>
    <submittedName>
        <fullName evidence="10">GTP-binding protein 6</fullName>
    </submittedName>
</protein>
<evidence type="ECO:0000259" key="8">
    <source>
        <dbReference type="PROSITE" id="PS51705"/>
    </source>
</evidence>
<dbReference type="SUPFAM" id="SSF52540">
    <property type="entry name" value="P-loop containing nucleoside triphosphate hydrolases"/>
    <property type="match status" value="1"/>
</dbReference>
<dbReference type="GO" id="GO:0005737">
    <property type="term" value="C:cytoplasm"/>
    <property type="evidence" value="ECO:0007669"/>
    <property type="project" value="TreeGrafter"/>
</dbReference>
<evidence type="ECO:0000256" key="5">
    <source>
        <dbReference type="PIRSR" id="PIRSR006809-1"/>
    </source>
</evidence>
<feature type="domain" description="Hflx-type G" evidence="8">
    <location>
        <begin position="253"/>
        <end position="424"/>
    </location>
</feature>
<dbReference type="GO" id="GO:0043022">
    <property type="term" value="F:ribosome binding"/>
    <property type="evidence" value="ECO:0007669"/>
    <property type="project" value="TreeGrafter"/>
</dbReference>
<sequence>MWLRKITCGRIADLMGPVFYRGPVLSTRHYANVEQQRYLRLDDIGVFDNEDLSKSAALVAPSSYRRHILLVQPIYKNAFASSNYNSKTTPELQLQEAQALVSTMESRLRVCETLCLSTKSERKKLFFGKGNFRKLLERVAYNERKHGNVTVFLNVNTLTPFQQYELRLALGVDVYDRYMLVLQIFKHHARSKEAKLQTSLAEIPYFRAAMGFHGSDQMLVQLGQREVALRQELENLKEHRALLRQERRRMEVPVAAVVGYTNAGKTSLIKKLTDSRTLQPKDQLFATLDVTCHPSRLPKLGKVLYVDTVGFISDIPTQLIGSFRATLEDALLSDCIIHIYDLSHPDLENQCEIVMKTLEEIETPRRLVESIVHLGNKVDLLSDPDTAISRAQRILGSCIPISAVTAAGIRDALEVIEGTLLENSNRTRLKIRCRTGGPEYAQIYRRSDTVLQLTPDSSDENFSIMEVTVSPANQQRLRAEFKGNPSVEFV</sequence>
<dbReference type="PROSITE" id="PS51705">
    <property type="entry name" value="G_HFLX"/>
    <property type="match status" value="1"/>
</dbReference>
<comment type="cofactor">
    <cofactor evidence="6">
        <name>Mg(2+)</name>
        <dbReference type="ChEBI" id="CHEBI:18420"/>
    </cofactor>
</comment>
<dbReference type="PIRSF" id="PIRSF006809">
    <property type="entry name" value="GTP-binding_hflX_prd"/>
    <property type="match status" value="1"/>
</dbReference>
<dbReference type="InterPro" id="IPR042108">
    <property type="entry name" value="GTPase_HflX_N_sf"/>
</dbReference>
<keyword evidence="2 5" id="KW-0547">Nucleotide-binding</keyword>
<feature type="binding site" evidence="5">
    <location>
        <begin position="376"/>
        <end position="379"/>
    </location>
    <ligand>
        <name>GTP</name>
        <dbReference type="ChEBI" id="CHEBI:37565"/>
    </ligand>
</feature>
<dbReference type="FunFam" id="3.40.50.300:FF:000886">
    <property type="entry name" value="Putative GTP-binding protein 6"/>
    <property type="match status" value="1"/>
</dbReference>
<gene>
    <name evidence="10" type="primary">LOC100904219</name>
</gene>